<keyword evidence="10 13" id="KW-0503">Monooxygenase</keyword>
<dbReference type="GO" id="GO:0020037">
    <property type="term" value="F:heme binding"/>
    <property type="evidence" value="ECO:0007669"/>
    <property type="project" value="InterPro"/>
</dbReference>
<dbReference type="InterPro" id="IPR050121">
    <property type="entry name" value="Cytochrome_P450_monoxygenase"/>
</dbReference>
<evidence type="ECO:0000256" key="8">
    <source>
        <dbReference type="ARBA" id="ARBA00023002"/>
    </source>
</evidence>
<organism evidence="15 16">
    <name type="scientific">Aspergillus clavatus (strain ATCC 1007 / CBS 513.65 / DSM 816 / NCTC 3887 / NRRL 1 / QM 1276 / 107)</name>
    <dbReference type="NCBI Taxonomy" id="344612"/>
    <lineage>
        <taxon>Eukaryota</taxon>
        <taxon>Fungi</taxon>
        <taxon>Dikarya</taxon>
        <taxon>Ascomycota</taxon>
        <taxon>Pezizomycotina</taxon>
        <taxon>Eurotiomycetes</taxon>
        <taxon>Eurotiomycetidae</taxon>
        <taxon>Eurotiales</taxon>
        <taxon>Aspergillaceae</taxon>
        <taxon>Aspergillus</taxon>
        <taxon>Aspergillus subgen. Fumigati</taxon>
    </lineage>
</organism>
<comment type="cofactor">
    <cofactor evidence="1 12">
        <name>heme</name>
        <dbReference type="ChEBI" id="CHEBI:30413"/>
    </cofactor>
</comment>
<dbReference type="GO" id="GO:0016020">
    <property type="term" value="C:membrane"/>
    <property type="evidence" value="ECO:0007669"/>
    <property type="project" value="UniProtKB-SubCell"/>
</dbReference>
<dbReference type="Pfam" id="PF00067">
    <property type="entry name" value="p450"/>
    <property type="match status" value="1"/>
</dbReference>
<keyword evidence="7 14" id="KW-1133">Transmembrane helix</keyword>
<evidence type="ECO:0000256" key="3">
    <source>
        <dbReference type="ARBA" id="ARBA00010617"/>
    </source>
</evidence>
<dbReference type="PANTHER" id="PTHR24305:SF157">
    <property type="entry name" value="N-ACETYLTRYPTOPHAN 6-HYDROXYLASE IVOC-RELATED"/>
    <property type="match status" value="1"/>
</dbReference>
<dbReference type="EMBL" id="DS027049">
    <property type="protein sequence ID" value="EAW12902.1"/>
    <property type="molecule type" value="Genomic_DNA"/>
</dbReference>
<dbReference type="OrthoDB" id="3945418at2759"/>
<feature type="binding site" description="axial binding residue" evidence="12">
    <location>
        <position position="445"/>
    </location>
    <ligand>
        <name>heme</name>
        <dbReference type="ChEBI" id="CHEBI:30413"/>
    </ligand>
    <ligandPart>
        <name>Fe</name>
        <dbReference type="ChEBI" id="CHEBI:18248"/>
    </ligandPart>
</feature>
<comment type="similarity">
    <text evidence="3 13">Belongs to the cytochrome P450 family.</text>
</comment>
<protein>
    <submittedName>
        <fullName evidence="15">Benzoate 4-monooxygenase cytochrome P450</fullName>
    </submittedName>
</protein>
<evidence type="ECO:0000256" key="1">
    <source>
        <dbReference type="ARBA" id="ARBA00001971"/>
    </source>
</evidence>
<evidence type="ECO:0000256" key="9">
    <source>
        <dbReference type="ARBA" id="ARBA00023004"/>
    </source>
</evidence>
<dbReference type="STRING" id="344612.A1CAY4"/>
<accession>A1CAY4</accession>
<evidence type="ECO:0000256" key="13">
    <source>
        <dbReference type="RuleBase" id="RU000461"/>
    </source>
</evidence>
<evidence type="ECO:0000313" key="15">
    <source>
        <dbReference type="EMBL" id="EAW12902.1"/>
    </source>
</evidence>
<dbReference type="Proteomes" id="UP000006701">
    <property type="component" value="Unassembled WGS sequence"/>
</dbReference>
<dbReference type="CDD" id="cd11062">
    <property type="entry name" value="CYP58-like"/>
    <property type="match status" value="1"/>
</dbReference>
<dbReference type="InterPro" id="IPR036396">
    <property type="entry name" value="Cyt_P450_sf"/>
</dbReference>
<dbReference type="InterPro" id="IPR017972">
    <property type="entry name" value="Cyt_P450_CS"/>
</dbReference>
<dbReference type="RefSeq" id="XP_001274328.1">
    <property type="nucleotide sequence ID" value="XM_001274327.1"/>
</dbReference>
<dbReference type="PRINTS" id="PR00463">
    <property type="entry name" value="EP450I"/>
</dbReference>
<dbReference type="AlphaFoldDB" id="A1CAY4"/>
<dbReference type="eggNOG" id="KOG0158">
    <property type="taxonomic scope" value="Eukaryota"/>
</dbReference>
<evidence type="ECO:0000256" key="11">
    <source>
        <dbReference type="ARBA" id="ARBA00023136"/>
    </source>
</evidence>
<sequence length="506" mass="57378">MASFAMDKDQILVGVLLYISGVIVYRLFLHPLSRFPGPKLAAISSLPEFYHDVLRGGRYIWEIERMHEKYGPIVRINPRQLHIKDPCFYDEIYAGGSRRRDKYAEYVNALAADNSSATTVDHTHHRIRRGFISPYFSKRSVLQFEATISEKLAMLTARLEEASHAGSVLNLQHVFAALTADIIMQYAYGETHGYLAHESFRNDLVDAVATQLDLLHVNRFFPGLVRLFKDAPPWLLRAVGLKIADVVEVKLWIRELAAKALARKGRAGGRARETIFDALTAETVPPEEKTLDRLEVESTVIFAAGTDTTARALAVASFHLMQNQDVLRTLREELKRVMPTPTTSVSWLQLEQLPYLSGVVNESLRLSYALVTRLPRVAPDETLKYGDYMIPPGTPISQSAYFVHQDPTIFPEPQRFHPERWIRAAEKGENLKRFLVSFNKGSRQCLGINLAYAELYRTIAAVARRFDMELYETTLEDILVNRDLGFGQPETGRFQVQARVTGIVKE</sequence>
<dbReference type="VEuPathDB" id="FungiDB:ACLA_013370"/>
<evidence type="ECO:0000256" key="10">
    <source>
        <dbReference type="ARBA" id="ARBA00023033"/>
    </source>
</evidence>
<evidence type="ECO:0000313" key="16">
    <source>
        <dbReference type="Proteomes" id="UP000006701"/>
    </source>
</evidence>
<gene>
    <name evidence="15" type="ORF">ACLA_013370</name>
</gene>
<keyword evidence="11 14" id="KW-0472">Membrane</keyword>
<evidence type="ECO:0000256" key="12">
    <source>
        <dbReference type="PIRSR" id="PIRSR602401-1"/>
    </source>
</evidence>
<evidence type="ECO:0000256" key="2">
    <source>
        <dbReference type="ARBA" id="ARBA00004167"/>
    </source>
</evidence>
<dbReference type="OMA" id="YLAHESF"/>
<keyword evidence="5 14" id="KW-0812">Transmembrane</keyword>
<proteinExistence type="inferred from homology"/>
<dbReference type="GO" id="GO:0005506">
    <property type="term" value="F:iron ion binding"/>
    <property type="evidence" value="ECO:0007669"/>
    <property type="project" value="InterPro"/>
</dbReference>
<keyword evidence="16" id="KW-1185">Reference proteome</keyword>
<dbReference type="GO" id="GO:0004497">
    <property type="term" value="F:monooxygenase activity"/>
    <property type="evidence" value="ECO:0007669"/>
    <property type="project" value="UniProtKB-KW"/>
</dbReference>
<feature type="transmembrane region" description="Helical" evidence="14">
    <location>
        <begin position="12"/>
        <end position="29"/>
    </location>
</feature>
<evidence type="ECO:0000256" key="5">
    <source>
        <dbReference type="ARBA" id="ARBA00022692"/>
    </source>
</evidence>
<dbReference type="FunFam" id="1.10.630.10:FF:000069">
    <property type="entry name" value="Cytochrome P450, putative (Eurofung)"/>
    <property type="match status" value="1"/>
</dbReference>
<dbReference type="InterPro" id="IPR002401">
    <property type="entry name" value="Cyt_P450_E_grp-I"/>
</dbReference>
<keyword evidence="4 12" id="KW-0349">Heme</keyword>
<keyword evidence="9 12" id="KW-0408">Iron</keyword>
<dbReference type="PROSITE" id="PS00086">
    <property type="entry name" value="CYTOCHROME_P450"/>
    <property type="match status" value="1"/>
</dbReference>
<evidence type="ECO:0000256" key="14">
    <source>
        <dbReference type="SAM" id="Phobius"/>
    </source>
</evidence>
<dbReference type="PANTHER" id="PTHR24305">
    <property type="entry name" value="CYTOCHROME P450"/>
    <property type="match status" value="1"/>
</dbReference>
<evidence type="ECO:0000256" key="4">
    <source>
        <dbReference type="ARBA" id="ARBA00022617"/>
    </source>
</evidence>
<dbReference type="HOGENOM" id="CLU_001570_14_4_1"/>
<dbReference type="Gene3D" id="1.10.630.10">
    <property type="entry name" value="Cytochrome P450"/>
    <property type="match status" value="1"/>
</dbReference>
<dbReference type="GO" id="GO:0044283">
    <property type="term" value="P:small molecule biosynthetic process"/>
    <property type="evidence" value="ECO:0007669"/>
    <property type="project" value="UniProtKB-ARBA"/>
</dbReference>
<evidence type="ECO:0000256" key="6">
    <source>
        <dbReference type="ARBA" id="ARBA00022723"/>
    </source>
</evidence>
<dbReference type="KEGG" id="act:ACLA_013370"/>
<dbReference type="GO" id="GO:0016705">
    <property type="term" value="F:oxidoreductase activity, acting on paired donors, with incorporation or reduction of molecular oxygen"/>
    <property type="evidence" value="ECO:0007669"/>
    <property type="project" value="InterPro"/>
</dbReference>
<reference evidence="15 16" key="1">
    <citation type="journal article" date="2008" name="PLoS Genet.">
        <title>Genomic islands in the pathogenic filamentous fungus Aspergillus fumigatus.</title>
        <authorList>
            <person name="Fedorova N.D."/>
            <person name="Khaldi N."/>
            <person name="Joardar V.S."/>
            <person name="Maiti R."/>
            <person name="Amedeo P."/>
            <person name="Anderson M.J."/>
            <person name="Crabtree J."/>
            <person name="Silva J.C."/>
            <person name="Badger J.H."/>
            <person name="Albarraq A."/>
            <person name="Angiuoli S."/>
            <person name="Bussey H."/>
            <person name="Bowyer P."/>
            <person name="Cotty P.J."/>
            <person name="Dyer P.S."/>
            <person name="Egan A."/>
            <person name="Galens K."/>
            <person name="Fraser-Liggett C.M."/>
            <person name="Haas B.J."/>
            <person name="Inman J.M."/>
            <person name="Kent R."/>
            <person name="Lemieux S."/>
            <person name="Malavazi I."/>
            <person name="Orvis J."/>
            <person name="Roemer T."/>
            <person name="Ronning C.M."/>
            <person name="Sundaram J.P."/>
            <person name="Sutton G."/>
            <person name="Turner G."/>
            <person name="Venter J.C."/>
            <person name="White O.R."/>
            <person name="Whitty B.R."/>
            <person name="Youngman P."/>
            <person name="Wolfe K.H."/>
            <person name="Goldman G.H."/>
            <person name="Wortman J.R."/>
            <person name="Jiang B."/>
            <person name="Denning D.W."/>
            <person name="Nierman W.C."/>
        </authorList>
    </citation>
    <scope>NUCLEOTIDE SEQUENCE [LARGE SCALE GENOMIC DNA]</scope>
    <source>
        <strain evidence="16">ATCC 1007 / CBS 513.65 / DSM 816 / NCTC 3887 / NRRL 1</strain>
    </source>
</reference>
<evidence type="ECO:0000256" key="7">
    <source>
        <dbReference type="ARBA" id="ARBA00022989"/>
    </source>
</evidence>
<dbReference type="InterPro" id="IPR001128">
    <property type="entry name" value="Cyt_P450"/>
</dbReference>
<dbReference type="SUPFAM" id="SSF48264">
    <property type="entry name" value="Cytochrome P450"/>
    <property type="match status" value="1"/>
</dbReference>
<dbReference type="GeneID" id="4706157"/>
<name>A1CAY4_ASPCL</name>
<keyword evidence="8 13" id="KW-0560">Oxidoreductase</keyword>
<dbReference type="PRINTS" id="PR00385">
    <property type="entry name" value="P450"/>
</dbReference>
<keyword evidence="6 12" id="KW-0479">Metal-binding</keyword>
<comment type="subcellular location">
    <subcellularLocation>
        <location evidence="2">Membrane</location>
        <topology evidence="2">Single-pass membrane protein</topology>
    </subcellularLocation>
</comment>